<dbReference type="Gene3D" id="3.40.50.1000">
    <property type="entry name" value="HAD superfamily/HAD-like"/>
    <property type="match status" value="1"/>
</dbReference>
<evidence type="ECO:0000313" key="11">
    <source>
        <dbReference type="EMBL" id="OGL74203.1"/>
    </source>
</evidence>
<dbReference type="Proteomes" id="UP000177088">
    <property type="component" value="Unassembled WGS sequence"/>
</dbReference>
<dbReference type="PANTHER" id="PTHR43344">
    <property type="entry name" value="PHOSPHOSERINE PHOSPHATASE"/>
    <property type="match status" value="1"/>
</dbReference>
<dbReference type="InterPro" id="IPR036412">
    <property type="entry name" value="HAD-like_sf"/>
</dbReference>
<name>A0A1F7U7H2_9BACT</name>
<evidence type="ECO:0000256" key="10">
    <source>
        <dbReference type="ARBA" id="ARBA00048523"/>
    </source>
</evidence>
<comment type="catalytic activity">
    <reaction evidence="9">
        <text>O-phospho-L-serine + H2O = L-serine + phosphate</text>
        <dbReference type="Rhea" id="RHEA:21208"/>
        <dbReference type="ChEBI" id="CHEBI:15377"/>
        <dbReference type="ChEBI" id="CHEBI:33384"/>
        <dbReference type="ChEBI" id="CHEBI:43474"/>
        <dbReference type="ChEBI" id="CHEBI:57524"/>
        <dbReference type="EC" id="3.1.3.3"/>
    </reaction>
</comment>
<reference evidence="11 12" key="1">
    <citation type="journal article" date="2016" name="Nat. Commun.">
        <title>Thousands of microbial genomes shed light on interconnected biogeochemical processes in an aquifer system.</title>
        <authorList>
            <person name="Anantharaman K."/>
            <person name="Brown C.T."/>
            <person name="Hug L.A."/>
            <person name="Sharon I."/>
            <person name="Castelle C.J."/>
            <person name="Probst A.J."/>
            <person name="Thomas B.C."/>
            <person name="Singh A."/>
            <person name="Wilkins M.J."/>
            <person name="Karaoz U."/>
            <person name="Brodie E.L."/>
            <person name="Williams K.H."/>
            <person name="Hubbard S.S."/>
            <person name="Banfield J.F."/>
        </authorList>
    </citation>
    <scope>NUCLEOTIDE SEQUENCE [LARGE SCALE GENOMIC DNA]</scope>
</reference>
<dbReference type="NCBIfam" id="TIGR01488">
    <property type="entry name" value="HAD-SF-IB"/>
    <property type="match status" value="1"/>
</dbReference>
<dbReference type="SUPFAM" id="SSF56784">
    <property type="entry name" value="HAD-like"/>
    <property type="match status" value="1"/>
</dbReference>
<dbReference type="EC" id="3.1.3.3" evidence="3"/>
<sequence length="230" mass="26951">MRKAAFFDIDGTIFRSSLLIEITEAMIEAGILPAKLRRYYTEQFTRWLDRVGSYDDYIRGVIVAFESHIKGVKEKDFMDIARKVVEHRHNRVYRFTRDLVRELKAKGYFLVAISNSPKEILDEFCKKMGFDKVYGRIYEVDGRGRCTGKTLYLDLIRDKAKILKRAIEHNNLTMRGSIGVGDTESDIPFLKLVEKPICFNPNSKLYRYARRVGWSVVVERKDVVHKHEFK</sequence>
<evidence type="ECO:0000256" key="7">
    <source>
        <dbReference type="ARBA" id="ARBA00022842"/>
    </source>
</evidence>
<evidence type="ECO:0000256" key="3">
    <source>
        <dbReference type="ARBA" id="ARBA00012640"/>
    </source>
</evidence>
<organism evidence="11 12">
    <name type="scientific">Candidatus Uhrbacteria bacterium RIFCSPHIGHO2_02_FULL_60_10</name>
    <dbReference type="NCBI Taxonomy" id="1802392"/>
    <lineage>
        <taxon>Bacteria</taxon>
        <taxon>Candidatus Uhriibacteriota</taxon>
    </lineage>
</organism>
<comment type="caution">
    <text evidence="11">The sequence shown here is derived from an EMBL/GenBank/DDBJ whole genome shotgun (WGS) entry which is preliminary data.</text>
</comment>
<dbReference type="AlphaFoldDB" id="A0A1F7U7H2"/>
<comment type="catalytic activity">
    <reaction evidence="10">
        <text>O-phospho-D-serine + H2O = D-serine + phosphate</text>
        <dbReference type="Rhea" id="RHEA:24873"/>
        <dbReference type="ChEBI" id="CHEBI:15377"/>
        <dbReference type="ChEBI" id="CHEBI:35247"/>
        <dbReference type="ChEBI" id="CHEBI:43474"/>
        <dbReference type="ChEBI" id="CHEBI:58680"/>
        <dbReference type="EC" id="3.1.3.3"/>
    </reaction>
</comment>
<accession>A0A1F7U7H2</accession>
<protein>
    <recommendedName>
        <fullName evidence="3">phosphoserine phosphatase</fullName>
        <ecNumber evidence="3">3.1.3.3</ecNumber>
    </recommendedName>
</protein>
<dbReference type="GO" id="GO:0036424">
    <property type="term" value="F:L-phosphoserine phosphatase activity"/>
    <property type="evidence" value="ECO:0007669"/>
    <property type="project" value="TreeGrafter"/>
</dbReference>
<keyword evidence="5" id="KW-0479">Metal-binding</keyword>
<evidence type="ECO:0000256" key="5">
    <source>
        <dbReference type="ARBA" id="ARBA00022723"/>
    </source>
</evidence>
<keyword evidence="4" id="KW-0028">Amino-acid biosynthesis</keyword>
<comment type="pathway">
    <text evidence="2">Amino-acid biosynthesis; L-serine biosynthesis; L-serine from 3-phospho-D-glycerate: step 3/3.</text>
</comment>
<dbReference type="GO" id="GO:0006564">
    <property type="term" value="P:L-serine biosynthetic process"/>
    <property type="evidence" value="ECO:0007669"/>
    <property type="project" value="UniProtKB-KW"/>
</dbReference>
<dbReference type="GO" id="GO:0000287">
    <property type="term" value="F:magnesium ion binding"/>
    <property type="evidence" value="ECO:0007669"/>
    <property type="project" value="TreeGrafter"/>
</dbReference>
<evidence type="ECO:0000256" key="4">
    <source>
        <dbReference type="ARBA" id="ARBA00022605"/>
    </source>
</evidence>
<dbReference type="PANTHER" id="PTHR43344:SF2">
    <property type="entry name" value="PHOSPHOSERINE PHOSPHATASE"/>
    <property type="match status" value="1"/>
</dbReference>
<dbReference type="Pfam" id="PF12710">
    <property type="entry name" value="HAD"/>
    <property type="match status" value="1"/>
</dbReference>
<evidence type="ECO:0000256" key="8">
    <source>
        <dbReference type="ARBA" id="ARBA00023299"/>
    </source>
</evidence>
<evidence type="ECO:0000256" key="2">
    <source>
        <dbReference type="ARBA" id="ARBA00005135"/>
    </source>
</evidence>
<keyword evidence="6" id="KW-0378">Hydrolase</keyword>
<evidence type="ECO:0000256" key="6">
    <source>
        <dbReference type="ARBA" id="ARBA00022801"/>
    </source>
</evidence>
<dbReference type="GO" id="GO:0005737">
    <property type="term" value="C:cytoplasm"/>
    <property type="evidence" value="ECO:0007669"/>
    <property type="project" value="TreeGrafter"/>
</dbReference>
<comment type="cofactor">
    <cofactor evidence="1">
        <name>Mg(2+)</name>
        <dbReference type="ChEBI" id="CHEBI:18420"/>
    </cofactor>
</comment>
<dbReference type="NCBIfam" id="TIGR01490">
    <property type="entry name" value="HAD-SF-IB-hyp1"/>
    <property type="match status" value="1"/>
</dbReference>
<dbReference type="InterPro" id="IPR006385">
    <property type="entry name" value="HAD_hydro_SerB1"/>
</dbReference>
<proteinExistence type="predicted"/>
<keyword evidence="8" id="KW-0718">Serine biosynthesis</keyword>
<keyword evidence="7" id="KW-0460">Magnesium</keyword>
<evidence type="ECO:0000313" key="12">
    <source>
        <dbReference type="Proteomes" id="UP000177088"/>
    </source>
</evidence>
<gene>
    <name evidence="11" type="ORF">A3C96_00325</name>
</gene>
<evidence type="ECO:0000256" key="1">
    <source>
        <dbReference type="ARBA" id="ARBA00001946"/>
    </source>
</evidence>
<dbReference type="EMBL" id="MGEA01000032">
    <property type="protein sequence ID" value="OGL74203.1"/>
    <property type="molecule type" value="Genomic_DNA"/>
</dbReference>
<dbReference type="InterPro" id="IPR023214">
    <property type="entry name" value="HAD_sf"/>
</dbReference>
<evidence type="ECO:0000256" key="9">
    <source>
        <dbReference type="ARBA" id="ARBA00048138"/>
    </source>
</evidence>
<dbReference type="Gene3D" id="1.20.1440.100">
    <property type="entry name" value="SG protein - dephosphorylation function"/>
    <property type="match status" value="1"/>
</dbReference>
<dbReference type="InterPro" id="IPR050582">
    <property type="entry name" value="HAD-like_SerB"/>
</dbReference>